<dbReference type="Gramene" id="KOM45415">
    <property type="protein sequence ID" value="KOM45415"/>
    <property type="gene ID" value="LR48_Vigan06g072100"/>
</dbReference>
<proteinExistence type="predicted"/>
<accession>A0A0L9URA4</accession>
<evidence type="ECO:0000313" key="2">
    <source>
        <dbReference type="Proteomes" id="UP000053144"/>
    </source>
</evidence>
<dbReference type="EMBL" id="CM003376">
    <property type="protein sequence ID" value="KOM45415.1"/>
    <property type="molecule type" value="Genomic_DNA"/>
</dbReference>
<dbReference type="AlphaFoldDB" id="A0A0L9URA4"/>
<evidence type="ECO:0000313" key="1">
    <source>
        <dbReference type="EMBL" id="KOM45415.1"/>
    </source>
</evidence>
<protein>
    <submittedName>
        <fullName evidence="1">Uncharacterized protein</fullName>
    </submittedName>
</protein>
<reference evidence="2" key="1">
    <citation type="journal article" date="2015" name="Proc. Natl. Acad. Sci. U.S.A.">
        <title>Genome sequencing of adzuki bean (Vigna angularis) provides insight into high starch and low fat accumulation and domestication.</title>
        <authorList>
            <person name="Yang K."/>
            <person name="Tian Z."/>
            <person name="Chen C."/>
            <person name="Luo L."/>
            <person name="Zhao B."/>
            <person name="Wang Z."/>
            <person name="Yu L."/>
            <person name="Li Y."/>
            <person name="Sun Y."/>
            <person name="Li W."/>
            <person name="Chen Y."/>
            <person name="Li Y."/>
            <person name="Zhang Y."/>
            <person name="Ai D."/>
            <person name="Zhao J."/>
            <person name="Shang C."/>
            <person name="Ma Y."/>
            <person name="Wu B."/>
            <person name="Wang M."/>
            <person name="Gao L."/>
            <person name="Sun D."/>
            <person name="Zhang P."/>
            <person name="Guo F."/>
            <person name="Wang W."/>
            <person name="Li Y."/>
            <person name="Wang J."/>
            <person name="Varshney R.K."/>
            <person name="Wang J."/>
            <person name="Ling H.Q."/>
            <person name="Wan P."/>
        </authorList>
    </citation>
    <scope>NUCLEOTIDE SEQUENCE</scope>
    <source>
        <strain evidence="2">cv. Jingnong 6</strain>
    </source>
</reference>
<name>A0A0L9URA4_PHAAN</name>
<gene>
    <name evidence="1" type="ORF">LR48_Vigan06g072100</name>
</gene>
<dbReference type="Proteomes" id="UP000053144">
    <property type="component" value="Chromosome 6"/>
</dbReference>
<sequence>MPSAKEFLRGKYLMDKEYPGRMTIYAQSRKGDSLETGASELSAEERKNLRSVLSESDKLLLVEFGEHTIECLLVHTLGYLFNLENSVSLASLIDRIESNVRHYATFLRYQKGVQKKNEVDEIDVGTKAKTKAYPFRTALVVFLGSERSLQDPRGVTSVHRLWIPLQSQCLWSPRGCGYSESSSSYNVFIFPSHIVVVSMRSLTVDSGRRRWIPASSAPTRGEASQNGYLQQHLRRLSRRTICFCRILGNCFCCISDVYHRRNYFPRQKLQPHIAKQIRVGNPPKVSGNTPF</sequence>
<dbReference type="STRING" id="3914.A0A0L9URA4"/>
<organism evidence="1 2">
    <name type="scientific">Phaseolus angularis</name>
    <name type="common">Azuki bean</name>
    <name type="synonym">Vigna angularis</name>
    <dbReference type="NCBI Taxonomy" id="3914"/>
    <lineage>
        <taxon>Eukaryota</taxon>
        <taxon>Viridiplantae</taxon>
        <taxon>Streptophyta</taxon>
        <taxon>Embryophyta</taxon>
        <taxon>Tracheophyta</taxon>
        <taxon>Spermatophyta</taxon>
        <taxon>Magnoliopsida</taxon>
        <taxon>eudicotyledons</taxon>
        <taxon>Gunneridae</taxon>
        <taxon>Pentapetalae</taxon>
        <taxon>rosids</taxon>
        <taxon>fabids</taxon>
        <taxon>Fabales</taxon>
        <taxon>Fabaceae</taxon>
        <taxon>Papilionoideae</taxon>
        <taxon>50 kb inversion clade</taxon>
        <taxon>NPAAA clade</taxon>
        <taxon>indigoferoid/millettioid clade</taxon>
        <taxon>Phaseoleae</taxon>
        <taxon>Vigna</taxon>
    </lineage>
</organism>